<feature type="transmembrane region" description="Helical" evidence="1">
    <location>
        <begin position="6"/>
        <end position="26"/>
    </location>
</feature>
<keyword evidence="1" id="KW-0812">Transmembrane</keyword>
<keyword evidence="3" id="KW-1185">Reference proteome</keyword>
<comment type="caution">
    <text evidence="2">The sequence shown here is derived from an EMBL/GenBank/DDBJ whole genome shotgun (WGS) entry which is preliminary data.</text>
</comment>
<dbReference type="RefSeq" id="WP_346115648.1">
    <property type="nucleotide sequence ID" value="NZ_BAABGU010000001.1"/>
</dbReference>
<proteinExistence type="predicted"/>
<evidence type="ECO:0008006" key="4">
    <source>
        <dbReference type="Google" id="ProtNLM"/>
    </source>
</evidence>
<dbReference type="EMBL" id="BAABGU010000001">
    <property type="protein sequence ID" value="GAA4561458.1"/>
    <property type="molecule type" value="Genomic_DNA"/>
</dbReference>
<evidence type="ECO:0000313" key="2">
    <source>
        <dbReference type="EMBL" id="GAA4561458.1"/>
    </source>
</evidence>
<evidence type="ECO:0000313" key="3">
    <source>
        <dbReference type="Proteomes" id="UP001500307"/>
    </source>
</evidence>
<accession>A0ABP8S5V4</accession>
<sequence length="55" mass="6442">MEASIAAVLLYVLSLLVFYWVIRLAVRHAIQDADNRRSREWVENVGARVSRERRS</sequence>
<evidence type="ECO:0000256" key="1">
    <source>
        <dbReference type="SAM" id="Phobius"/>
    </source>
</evidence>
<gene>
    <name evidence="2" type="ORF">GCM10023176_00070</name>
</gene>
<keyword evidence="1" id="KW-1133">Transmembrane helix</keyword>
<dbReference type="Proteomes" id="UP001500307">
    <property type="component" value="Unassembled WGS sequence"/>
</dbReference>
<name>A0ABP8S5V4_9ACTN</name>
<keyword evidence="1" id="KW-0472">Membrane</keyword>
<reference evidence="3" key="1">
    <citation type="journal article" date="2019" name="Int. J. Syst. Evol. Microbiol.">
        <title>The Global Catalogue of Microorganisms (GCM) 10K type strain sequencing project: providing services to taxonomists for standard genome sequencing and annotation.</title>
        <authorList>
            <consortium name="The Broad Institute Genomics Platform"/>
            <consortium name="The Broad Institute Genome Sequencing Center for Infectious Disease"/>
            <person name="Wu L."/>
            <person name="Ma J."/>
        </authorList>
    </citation>
    <scope>NUCLEOTIDE SEQUENCE [LARGE SCALE GENOMIC DNA]</scope>
    <source>
        <strain evidence="3">JCM 3175</strain>
    </source>
</reference>
<organism evidence="2 3">
    <name type="scientific">Micromonospora coerulea</name>
    <dbReference type="NCBI Taxonomy" id="47856"/>
    <lineage>
        <taxon>Bacteria</taxon>
        <taxon>Bacillati</taxon>
        <taxon>Actinomycetota</taxon>
        <taxon>Actinomycetes</taxon>
        <taxon>Micromonosporales</taxon>
        <taxon>Micromonosporaceae</taxon>
        <taxon>Micromonospora</taxon>
    </lineage>
</organism>
<protein>
    <recommendedName>
        <fullName evidence="4">CcmD family protein</fullName>
    </recommendedName>
</protein>